<proteinExistence type="predicted"/>
<dbReference type="EMBL" id="PFAR01000012">
    <property type="protein sequence ID" value="PIR93419.1"/>
    <property type="molecule type" value="Genomic_DNA"/>
</dbReference>
<gene>
    <name evidence="1" type="ORF">COT99_00865</name>
</gene>
<accession>A0A2H0V4R2</accession>
<comment type="caution">
    <text evidence="1">The sequence shown here is derived from an EMBL/GenBank/DDBJ whole genome shotgun (WGS) entry which is preliminary data.</text>
</comment>
<sequence>MVQQSTSNLSGFSRYVASLRSQDKKVEDKIADFLKEHPESAIALAETANECEGGGKRHPCQYHGYPHALTDEQLLKEERLVSV</sequence>
<name>A0A2H0V4R2_9BACT</name>
<evidence type="ECO:0000313" key="1">
    <source>
        <dbReference type="EMBL" id="PIR93419.1"/>
    </source>
</evidence>
<protein>
    <submittedName>
        <fullName evidence="1">Uncharacterized protein</fullName>
    </submittedName>
</protein>
<dbReference type="AlphaFoldDB" id="A0A2H0V4R2"/>
<reference evidence="2" key="1">
    <citation type="submission" date="2017-09" db="EMBL/GenBank/DDBJ databases">
        <title>Depth-based differentiation of microbial function through sediment-hosted aquifers and enrichment of novel symbionts in the deep terrestrial subsurface.</title>
        <authorList>
            <person name="Probst A.J."/>
            <person name="Ladd B."/>
            <person name="Jarett J.K."/>
            <person name="Geller-Mcgrath D.E."/>
            <person name="Sieber C.M.K."/>
            <person name="Emerson J.B."/>
            <person name="Anantharaman K."/>
            <person name="Thomas B.C."/>
            <person name="Malmstrom R."/>
            <person name="Stieglmeier M."/>
            <person name="Klingl A."/>
            <person name="Woyke T."/>
            <person name="Ryan C.M."/>
            <person name="Banfield J.F."/>
        </authorList>
    </citation>
    <scope>NUCLEOTIDE SEQUENCE [LARGE SCALE GENOMIC DNA]</scope>
</reference>
<evidence type="ECO:0000313" key="2">
    <source>
        <dbReference type="Proteomes" id="UP000228626"/>
    </source>
</evidence>
<dbReference type="Proteomes" id="UP000228626">
    <property type="component" value="Unassembled WGS sequence"/>
</dbReference>
<organism evidence="1 2">
    <name type="scientific">Candidatus Falkowbacteria bacterium CG10_big_fil_rev_8_21_14_0_10_43_10</name>
    <dbReference type="NCBI Taxonomy" id="1974567"/>
    <lineage>
        <taxon>Bacteria</taxon>
        <taxon>Candidatus Falkowiibacteriota</taxon>
    </lineage>
</organism>